<dbReference type="STRING" id="1244108.SAMN05444004_12412"/>
<feature type="transmembrane region" description="Helical" evidence="1">
    <location>
        <begin position="13"/>
        <end position="31"/>
    </location>
</feature>
<name>A0A1H3U5T5_9RHOB</name>
<keyword evidence="1" id="KW-0812">Transmembrane</keyword>
<sequence>MDLYSLLREIADSWGLLALFTFFVGAAVYIFRPGASALHDEAAQLAFNDHQAPKVSVGCANACPGCTCAGAALDFTRKDAK</sequence>
<dbReference type="Proteomes" id="UP000198914">
    <property type="component" value="Unassembled WGS sequence"/>
</dbReference>
<evidence type="ECO:0000313" key="3">
    <source>
        <dbReference type="Proteomes" id="UP000198914"/>
    </source>
</evidence>
<dbReference type="EMBL" id="FNPX01000024">
    <property type="protein sequence ID" value="SDZ57698.1"/>
    <property type="molecule type" value="Genomic_DNA"/>
</dbReference>
<keyword evidence="1" id="KW-0472">Membrane</keyword>
<organism evidence="2 3">
    <name type="scientific">Jannaschia faecimaris</name>
    <dbReference type="NCBI Taxonomy" id="1244108"/>
    <lineage>
        <taxon>Bacteria</taxon>
        <taxon>Pseudomonadati</taxon>
        <taxon>Pseudomonadota</taxon>
        <taxon>Alphaproteobacteria</taxon>
        <taxon>Rhodobacterales</taxon>
        <taxon>Roseobacteraceae</taxon>
        <taxon>Jannaschia</taxon>
    </lineage>
</organism>
<dbReference type="Pfam" id="PF05545">
    <property type="entry name" value="FixQ"/>
    <property type="match status" value="1"/>
</dbReference>
<keyword evidence="3" id="KW-1185">Reference proteome</keyword>
<proteinExistence type="predicted"/>
<dbReference type="RefSeq" id="WP_092647772.1">
    <property type="nucleotide sequence ID" value="NZ_FNPX01000024.1"/>
</dbReference>
<dbReference type="OrthoDB" id="9801588at2"/>
<dbReference type="InterPro" id="IPR008621">
    <property type="entry name" value="Cbb3-typ_cyt_oxidase_comp"/>
</dbReference>
<dbReference type="AlphaFoldDB" id="A0A1H3U5T5"/>
<accession>A0A1H3U5T5</accession>
<evidence type="ECO:0000256" key="1">
    <source>
        <dbReference type="SAM" id="Phobius"/>
    </source>
</evidence>
<protein>
    <submittedName>
        <fullName evidence="2">Cytochrome c oxidase cbb3-type subunit 4</fullName>
    </submittedName>
</protein>
<dbReference type="CDD" id="cd01324">
    <property type="entry name" value="cbb3_Oxidase_CcoQ"/>
    <property type="match status" value="1"/>
</dbReference>
<keyword evidence="1" id="KW-1133">Transmembrane helix</keyword>
<evidence type="ECO:0000313" key="2">
    <source>
        <dbReference type="EMBL" id="SDZ57698.1"/>
    </source>
</evidence>
<reference evidence="3" key="1">
    <citation type="submission" date="2016-10" db="EMBL/GenBank/DDBJ databases">
        <authorList>
            <person name="Varghese N."/>
            <person name="Submissions S."/>
        </authorList>
    </citation>
    <scope>NUCLEOTIDE SEQUENCE [LARGE SCALE GENOMIC DNA]</scope>
    <source>
        <strain evidence="3">DSM 100420</strain>
    </source>
</reference>
<gene>
    <name evidence="2" type="ORF">SAMN05444004_12412</name>
</gene>